<accession>A0A418WSC4</accession>
<name>A0A418WSC4_9SPHN</name>
<dbReference type="PANTHER" id="PTHR40275:SF1">
    <property type="entry name" value="SSL7038 PROTEIN"/>
    <property type="match status" value="1"/>
</dbReference>
<proteinExistence type="predicted"/>
<evidence type="ECO:0000313" key="2">
    <source>
        <dbReference type="Proteomes" id="UP000286100"/>
    </source>
</evidence>
<dbReference type="OrthoDB" id="9798416at2"/>
<protein>
    <submittedName>
        <fullName evidence="1">Putative addiction module antidote protein</fullName>
    </submittedName>
</protein>
<gene>
    <name evidence="1" type="ORF">D3876_00930</name>
</gene>
<dbReference type="Proteomes" id="UP000286100">
    <property type="component" value="Unassembled WGS sequence"/>
</dbReference>
<dbReference type="InterPro" id="IPR014057">
    <property type="entry name" value="HI1420"/>
</dbReference>
<evidence type="ECO:0000313" key="1">
    <source>
        <dbReference type="EMBL" id="RJF94144.1"/>
    </source>
</evidence>
<sequence>MAEKITAWDAAEHLDDEEAVAAYLAAAFEDGDPALIAAAIGDVAKASGMAKIAEEAGVTREALYKSLSPRGNPRLGTLLPVLKALGMRIDIQPTRHA</sequence>
<dbReference type="RefSeq" id="WP_119760861.1">
    <property type="nucleotide sequence ID" value="NZ_QYUM01000002.1"/>
</dbReference>
<dbReference type="SUPFAM" id="SSF47413">
    <property type="entry name" value="lambda repressor-like DNA-binding domains"/>
    <property type="match status" value="1"/>
</dbReference>
<dbReference type="InterPro" id="IPR010982">
    <property type="entry name" value="Lambda_DNA-bd_dom_sf"/>
</dbReference>
<dbReference type="Pfam" id="PF21716">
    <property type="entry name" value="dnstrm_HI1420"/>
    <property type="match status" value="1"/>
</dbReference>
<dbReference type="GO" id="GO:0003677">
    <property type="term" value="F:DNA binding"/>
    <property type="evidence" value="ECO:0007669"/>
    <property type="project" value="InterPro"/>
</dbReference>
<keyword evidence="2" id="KW-1185">Reference proteome</keyword>
<comment type="caution">
    <text evidence="1">The sequence shown here is derived from an EMBL/GenBank/DDBJ whole genome shotgun (WGS) entry which is preliminary data.</text>
</comment>
<dbReference type="NCBIfam" id="TIGR02684">
    <property type="entry name" value="dnstrm_HI1420"/>
    <property type="match status" value="1"/>
</dbReference>
<organism evidence="1 2">
    <name type="scientific">Sphingomonas cavernae</name>
    <dbReference type="NCBI Taxonomy" id="2320861"/>
    <lineage>
        <taxon>Bacteria</taxon>
        <taxon>Pseudomonadati</taxon>
        <taxon>Pseudomonadota</taxon>
        <taxon>Alphaproteobacteria</taxon>
        <taxon>Sphingomonadales</taxon>
        <taxon>Sphingomonadaceae</taxon>
        <taxon>Sphingomonas</taxon>
    </lineage>
</organism>
<dbReference type="PANTHER" id="PTHR40275">
    <property type="entry name" value="SSL7038 PROTEIN"/>
    <property type="match status" value="1"/>
</dbReference>
<reference evidence="1 2" key="1">
    <citation type="submission" date="2018-09" db="EMBL/GenBank/DDBJ databases">
        <authorList>
            <person name="Zhu H."/>
        </authorList>
    </citation>
    <scope>NUCLEOTIDE SEQUENCE [LARGE SCALE GENOMIC DNA]</scope>
    <source>
        <strain evidence="1 2">K2R01-6</strain>
    </source>
</reference>
<dbReference type="AlphaFoldDB" id="A0A418WSC4"/>
<dbReference type="EMBL" id="QYUM01000002">
    <property type="protein sequence ID" value="RJF94144.1"/>
    <property type="molecule type" value="Genomic_DNA"/>
</dbReference>